<feature type="domain" description="GAG-pre-integrase" evidence="1">
    <location>
        <begin position="62"/>
        <end position="130"/>
    </location>
</feature>
<reference evidence="2" key="1">
    <citation type="journal article" date="2019" name="Environ. Microbiol.">
        <title>Fungal ecological strategies reflected in gene transcription - a case study of two litter decomposers.</title>
        <authorList>
            <person name="Barbi F."/>
            <person name="Kohler A."/>
            <person name="Barry K."/>
            <person name="Baskaran P."/>
            <person name="Daum C."/>
            <person name="Fauchery L."/>
            <person name="Ihrmark K."/>
            <person name="Kuo A."/>
            <person name="LaButti K."/>
            <person name="Lipzen A."/>
            <person name="Morin E."/>
            <person name="Grigoriev I.V."/>
            <person name="Henrissat B."/>
            <person name="Lindahl B."/>
            <person name="Martin F."/>
        </authorList>
    </citation>
    <scope>NUCLEOTIDE SEQUENCE</scope>
    <source>
        <strain evidence="2">JB14</strain>
    </source>
</reference>
<evidence type="ECO:0000313" key="2">
    <source>
        <dbReference type="EMBL" id="KAE9385918.1"/>
    </source>
</evidence>
<evidence type="ECO:0000259" key="1">
    <source>
        <dbReference type="Pfam" id="PF13976"/>
    </source>
</evidence>
<dbReference type="Pfam" id="PF13976">
    <property type="entry name" value="gag_pre-integrs"/>
    <property type="match status" value="1"/>
</dbReference>
<name>A0A6A4GK57_9AGAR</name>
<proteinExistence type="predicted"/>
<feature type="non-terminal residue" evidence="2">
    <location>
        <position position="1"/>
    </location>
</feature>
<accession>A0A6A4GK57</accession>
<evidence type="ECO:0000313" key="3">
    <source>
        <dbReference type="Proteomes" id="UP000799118"/>
    </source>
</evidence>
<keyword evidence="3" id="KW-1185">Reference proteome</keyword>
<sequence>INGQVIPVTLKNTLYAPDAMNNLLSVSRIDDGGGELNFKSGQVQLFDMHKNLLINGEKKHCLYYLKAHAREAEHANAASDQEKSHTWEEWHRKYGHIGNSTLETLQKDGLVEGLNVDLNSPHAGDCEACIWVGI</sequence>
<protein>
    <recommendedName>
        <fullName evidence="1">GAG-pre-integrase domain-containing protein</fullName>
    </recommendedName>
</protein>
<dbReference type="AlphaFoldDB" id="A0A6A4GK57"/>
<dbReference type="InterPro" id="IPR025724">
    <property type="entry name" value="GAG-pre-integrase_dom"/>
</dbReference>
<gene>
    <name evidence="2" type="ORF">BT96DRAFT_840092</name>
</gene>
<organism evidence="2 3">
    <name type="scientific">Gymnopus androsaceus JB14</name>
    <dbReference type="NCBI Taxonomy" id="1447944"/>
    <lineage>
        <taxon>Eukaryota</taxon>
        <taxon>Fungi</taxon>
        <taxon>Dikarya</taxon>
        <taxon>Basidiomycota</taxon>
        <taxon>Agaricomycotina</taxon>
        <taxon>Agaricomycetes</taxon>
        <taxon>Agaricomycetidae</taxon>
        <taxon>Agaricales</taxon>
        <taxon>Marasmiineae</taxon>
        <taxon>Omphalotaceae</taxon>
        <taxon>Gymnopus</taxon>
    </lineage>
</organism>
<dbReference type="OrthoDB" id="3340343at2759"/>
<dbReference type="EMBL" id="ML769932">
    <property type="protein sequence ID" value="KAE9385918.1"/>
    <property type="molecule type" value="Genomic_DNA"/>
</dbReference>
<dbReference type="Proteomes" id="UP000799118">
    <property type="component" value="Unassembled WGS sequence"/>
</dbReference>